<evidence type="ECO:0000259" key="7">
    <source>
        <dbReference type="Pfam" id="PF25973"/>
    </source>
</evidence>
<dbReference type="InterPro" id="IPR058792">
    <property type="entry name" value="Beta-barrel_RND_2"/>
</dbReference>
<dbReference type="Gene3D" id="2.40.30.170">
    <property type="match status" value="1"/>
</dbReference>
<dbReference type="Pfam" id="PF25954">
    <property type="entry name" value="Beta-barrel_RND_2"/>
    <property type="match status" value="1"/>
</dbReference>
<evidence type="ECO:0000259" key="4">
    <source>
        <dbReference type="Pfam" id="PF11827"/>
    </source>
</evidence>
<dbReference type="SUPFAM" id="SSF111369">
    <property type="entry name" value="HlyD-like secretion proteins"/>
    <property type="match status" value="1"/>
</dbReference>
<evidence type="ECO:0000259" key="6">
    <source>
        <dbReference type="Pfam" id="PF25954"/>
    </source>
</evidence>
<keyword evidence="3" id="KW-1133">Transmembrane helix</keyword>
<feature type="transmembrane region" description="Helical" evidence="3">
    <location>
        <begin position="26"/>
        <end position="51"/>
    </location>
</feature>
<dbReference type="InterPro" id="IPR021782">
    <property type="entry name" value="DUF3347"/>
</dbReference>
<feature type="domain" description="Heavy metal binding" evidence="5">
    <location>
        <begin position="374"/>
        <end position="399"/>
    </location>
</feature>
<accession>A0A3B1DR25</accession>
<protein>
    <submittedName>
        <fullName evidence="8">Probable Co/Zn/Cd efflux system membrane fusion protein</fullName>
    </submittedName>
</protein>
<keyword evidence="2" id="KW-0813">Transport</keyword>
<feature type="domain" description="DUF3347" evidence="4">
    <location>
        <begin position="723"/>
        <end position="812"/>
    </location>
</feature>
<dbReference type="InterPro" id="IPR058647">
    <property type="entry name" value="BSH_CzcB-like"/>
</dbReference>
<feature type="domain" description="CusB-like beta-barrel" evidence="6">
    <location>
        <begin position="282"/>
        <end position="357"/>
    </location>
</feature>
<dbReference type="FunFam" id="2.40.30.170:FF:000010">
    <property type="entry name" value="Efflux RND transporter periplasmic adaptor subunit"/>
    <property type="match status" value="1"/>
</dbReference>
<dbReference type="GO" id="GO:0046914">
    <property type="term" value="F:transition metal ion binding"/>
    <property type="evidence" value="ECO:0007669"/>
    <property type="project" value="TreeGrafter"/>
</dbReference>
<gene>
    <name evidence="8" type="ORF">MNBD_PLANCTO02-1709</name>
</gene>
<dbReference type="PANTHER" id="PTHR30097">
    <property type="entry name" value="CATION EFFLUX SYSTEM PROTEIN CUSB"/>
    <property type="match status" value="1"/>
</dbReference>
<keyword evidence="3" id="KW-0812">Transmembrane</keyword>
<evidence type="ECO:0000256" key="2">
    <source>
        <dbReference type="ARBA" id="ARBA00022448"/>
    </source>
</evidence>
<feature type="domain" description="CzcB-like barrel-sandwich hybrid" evidence="7">
    <location>
        <begin position="153"/>
        <end position="279"/>
    </location>
</feature>
<organism evidence="8">
    <name type="scientific">hydrothermal vent metagenome</name>
    <dbReference type="NCBI Taxonomy" id="652676"/>
    <lineage>
        <taxon>unclassified sequences</taxon>
        <taxon>metagenomes</taxon>
        <taxon>ecological metagenomes</taxon>
    </lineage>
</organism>
<dbReference type="GO" id="GO:0030288">
    <property type="term" value="C:outer membrane-bounded periplasmic space"/>
    <property type="evidence" value="ECO:0007669"/>
    <property type="project" value="TreeGrafter"/>
</dbReference>
<name>A0A3B1DR25_9ZZZZ</name>
<dbReference type="GO" id="GO:0015679">
    <property type="term" value="P:plasma membrane copper ion transport"/>
    <property type="evidence" value="ECO:0007669"/>
    <property type="project" value="TreeGrafter"/>
</dbReference>
<dbReference type="Gene3D" id="2.40.420.20">
    <property type="match status" value="1"/>
</dbReference>
<dbReference type="GO" id="GO:0060003">
    <property type="term" value="P:copper ion export"/>
    <property type="evidence" value="ECO:0007669"/>
    <property type="project" value="TreeGrafter"/>
</dbReference>
<evidence type="ECO:0000256" key="1">
    <source>
        <dbReference type="ARBA" id="ARBA00009477"/>
    </source>
</evidence>
<reference evidence="8" key="1">
    <citation type="submission" date="2018-06" db="EMBL/GenBank/DDBJ databases">
        <authorList>
            <person name="Zhirakovskaya E."/>
        </authorList>
    </citation>
    <scope>NUCLEOTIDE SEQUENCE</scope>
</reference>
<dbReference type="EMBL" id="UOGL01000222">
    <property type="protein sequence ID" value="VAX38558.1"/>
    <property type="molecule type" value="Genomic_DNA"/>
</dbReference>
<dbReference type="AlphaFoldDB" id="A0A3B1DR25"/>
<keyword evidence="3" id="KW-0472">Membrane</keyword>
<dbReference type="InterPro" id="IPR051909">
    <property type="entry name" value="MFP_Cation_Efflux"/>
</dbReference>
<evidence type="ECO:0000259" key="5">
    <source>
        <dbReference type="Pfam" id="PF19335"/>
    </source>
</evidence>
<dbReference type="InterPro" id="IPR045800">
    <property type="entry name" value="HMBD"/>
</dbReference>
<feature type="domain" description="Heavy metal binding" evidence="5">
    <location>
        <begin position="74"/>
        <end position="100"/>
    </location>
</feature>
<evidence type="ECO:0000313" key="8">
    <source>
        <dbReference type="EMBL" id="VAX38558.1"/>
    </source>
</evidence>
<dbReference type="Pfam" id="PF19335">
    <property type="entry name" value="HMBD"/>
    <property type="match status" value="2"/>
</dbReference>
<dbReference type="Pfam" id="PF25973">
    <property type="entry name" value="BSH_CzcB"/>
    <property type="match status" value="1"/>
</dbReference>
<dbReference type="Pfam" id="PF11827">
    <property type="entry name" value="DUF3347"/>
    <property type="match status" value="1"/>
</dbReference>
<sequence length="862" mass="95850">MSQENSPQTKKSLFTNLRNALSPLQFVVLSVIAVGLLLSVFFLGMLGNWIFGGTTSGANGQHAHADGGSKTQMWSCSMHPQIQKNGPGKCPICGMDLIPVKASTGRMLGLRQVAISPEARALMQIQVAPVERKNVEALIRMVGKVDYDETRLKYITAWVPGRLDKLFVDFTGVTVNKGHHLVYIYSEELYAAQQELIETAKSAKKYNNNRTGGIDLLESSREKLRLLGLTKEQVQAIEKQEKPSDHMTIYSPMSGIVIEKLRQEGDRVRTGDRIYTVADLSEVWVKMDAYESDLKWVKYGQKVTFSTEAYPGEVFKGSIAFIDPVLNEKTRTVKVRVNVLNPQGKLKPEMFVRATVKVQVAAGGKVVNPSFAGKWISPMHPEVMSNKPGKCPVCGMDLVRAESLGYTSSVTKSKPLVIPASAALLTGTRAIVYVEMPSQPEGLDAAYQILSAALDSKKMIDIRSAFRSVKSALDKPNKRLRTSGAKQFWKKLSAPVKAEIEKGVSVKEIELAQEIFTRLSEKMEAIHKNFVPPNQPTFLGREIVLGARAGNYYLVEHGLSEGELVVTNGNFKIDSALQIQAKPSMMTPDGGGSNDTKIDLPLTFRKQILQLQDAHQNVIVAVKKKDLKQIQATFTTFGNRLKKVDKNLLSDHPQMLWEELAMLLGNDAFEGKRVKELKKVPVLFQSLQKHMQQIQEKLGQIDDLPQSLDVPIKFQEQLNGLWQVYLAMGNELANDDYKKASRQSAQLKTAMAAIDMKLLTGQTEHIAWMKELANLKIIQANLSSAKEIKPLRAAFRSFSGEMQVLAMQFGFGQKKKVYQLHCPMAFGGKGAIWLQKDKKTRNPYYGSNMLECADRTEVISGD</sequence>
<dbReference type="PANTHER" id="PTHR30097:SF15">
    <property type="entry name" value="CATION EFFLUX SYSTEM PROTEIN CUSB"/>
    <property type="match status" value="1"/>
</dbReference>
<proteinExistence type="inferred from homology"/>
<evidence type="ECO:0000256" key="3">
    <source>
        <dbReference type="SAM" id="Phobius"/>
    </source>
</evidence>
<comment type="similarity">
    <text evidence="1">Belongs to the membrane fusion protein (MFP) (TC 8.A.1) family.</text>
</comment>